<evidence type="ECO:0000256" key="6">
    <source>
        <dbReference type="ARBA" id="ARBA00023277"/>
    </source>
</evidence>
<feature type="domain" description="Fibronectin type-III" evidence="10">
    <location>
        <begin position="703"/>
        <end position="794"/>
    </location>
</feature>
<reference evidence="13 14" key="1">
    <citation type="submission" date="2020-09" db="EMBL/GenBank/DDBJ databases">
        <title>Paenibacillus sp. strain PR3 16S rRNA gene Genome sequencing and assembly.</title>
        <authorList>
            <person name="Kim J."/>
        </authorList>
    </citation>
    <scope>NUCLEOTIDE SEQUENCE [LARGE SCALE GENOMIC DNA]</scope>
    <source>
        <strain evidence="13 14">PR3</strain>
    </source>
</reference>
<evidence type="ECO:0000256" key="1">
    <source>
        <dbReference type="ARBA" id="ARBA00000681"/>
    </source>
</evidence>
<keyword evidence="5 9" id="KW-0378">Hydrolase</keyword>
<dbReference type="SUPFAM" id="SSF51445">
    <property type="entry name" value="(Trans)glycosidases"/>
    <property type="match status" value="1"/>
</dbReference>
<keyword evidence="4" id="KW-0677">Repeat</keyword>
<evidence type="ECO:0000256" key="9">
    <source>
        <dbReference type="RuleBase" id="RU361174"/>
    </source>
</evidence>
<dbReference type="SMART" id="SM00633">
    <property type="entry name" value="Glyco_10"/>
    <property type="match status" value="1"/>
</dbReference>
<dbReference type="EC" id="3.2.1.8" evidence="9"/>
<sequence length="947" mass="100403">MRKLGIAALGVVLAVAVIVPPSGSLPIASADTVKVTSTFEDGTLQGWGPRIGTESVTLAGTAGAHSGTEGMLVANRTATYQGASKDVLSQFALGTSYTVRGWVKLTSGSANTNVTLSMQKTVGTTTSYENLATVSANASGWVKLEATYRLSSAADALSVYLESEGATVSFYVDDFEIIEKSATPIEATITPLKTAFASYFPIGTAFSNDELYGESANLMKKHFASVTPGNVLKWDATEPTEGNFNFTGSDAAVQFAVDNGMKVRGHTLVWHSQTPNWVFYDSNNQLVTKEVLYARMKAHIDAVVGRYKGKIYAWDVANEVIDESQSDGMRRSPWYQIAGEEYLEKAFIYAHAADPNAKLFINDYNTHIPAKAQFLHDLVQRLKAKGVPIDGIGEQTHINLDYPSLSQIEDSIVKFSDLGVTQEITELDMSIYGNSSQSYTSLSTAQATQQATRYAALFEIFKRHKDQITNVTFWGQDDAHSWLRTFPVTRLDWPLLFDDNLQSKPAYWSLVNALTLPAAPSNVAATAGNAQAALAWTASTGATSYTIKRATTSGGPYTNVATGVTATSYTNTGLTNGTTYYYVISAVNANGEGANSTQVSVTPAGSTVTLPAAPTNVTATAGNAQASLIWTASSGATSYNVKRATTSGGAYTTVATGVTSTSYTNTGLTNGTTYYYVVSAVNSAGESANSSQVSATPTSGITVPAAPTSVSAVAGNAQATLTWTASSGATSYNVKRATTSGGTYTTVATGVTTTSYTNTGLTNGTTYYYVISAVNSAGESANSSQASVTPTAGSTGTSSLVLQYRAGNTNTTDNAIQPFFNIKNTGTTPINLSDLKIRYYFTKEGTADMTSWVDYAMIGGSNVNRTFGTLSATNADTYVELSFSSAAGTLQPGAQTGEIQLRMHKSDWSNFNEANDYSFDSTKTAYTDWNKATLYQNGVKVWGIEPS</sequence>
<keyword evidence="3" id="KW-0858">Xylan degradation</keyword>
<evidence type="ECO:0000256" key="2">
    <source>
        <dbReference type="ARBA" id="ARBA00004851"/>
    </source>
</evidence>
<evidence type="ECO:0000256" key="8">
    <source>
        <dbReference type="ARBA" id="ARBA00023326"/>
    </source>
</evidence>
<feature type="domain" description="GH10" evidence="12">
    <location>
        <begin position="186"/>
        <end position="513"/>
    </location>
</feature>
<protein>
    <recommendedName>
        <fullName evidence="9">Beta-xylanase</fullName>
        <ecNumber evidence="9">3.2.1.8</ecNumber>
    </recommendedName>
</protein>
<keyword evidence="14" id="KW-1185">Reference proteome</keyword>
<proteinExistence type="inferred from homology"/>
<accession>A0ABR8MNI8</accession>
<keyword evidence="7 9" id="KW-0326">Glycosidase</keyword>
<evidence type="ECO:0000256" key="7">
    <source>
        <dbReference type="ARBA" id="ARBA00023295"/>
    </source>
</evidence>
<dbReference type="Pfam" id="PF00331">
    <property type="entry name" value="Glyco_hydro_10"/>
    <property type="match status" value="1"/>
</dbReference>
<dbReference type="PROSITE" id="PS51172">
    <property type="entry name" value="CBM3"/>
    <property type="match status" value="1"/>
</dbReference>
<feature type="domain" description="Fibronectin type-III" evidence="10">
    <location>
        <begin position="610"/>
        <end position="701"/>
    </location>
</feature>
<dbReference type="PANTHER" id="PTHR31490">
    <property type="entry name" value="GLYCOSYL HYDROLASE"/>
    <property type="match status" value="1"/>
</dbReference>
<dbReference type="InterPro" id="IPR003961">
    <property type="entry name" value="FN3_dom"/>
</dbReference>
<dbReference type="EMBL" id="JACXZA010000001">
    <property type="protein sequence ID" value="MBD3917578.1"/>
    <property type="molecule type" value="Genomic_DNA"/>
</dbReference>
<comment type="caution">
    <text evidence="13">The sequence shown here is derived from an EMBL/GenBank/DDBJ whole genome shotgun (WGS) entry which is preliminary data.</text>
</comment>
<dbReference type="Gene3D" id="2.60.40.10">
    <property type="entry name" value="Immunoglobulins"/>
    <property type="match status" value="3"/>
</dbReference>
<dbReference type="InterPro" id="IPR008979">
    <property type="entry name" value="Galactose-bd-like_sf"/>
</dbReference>
<dbReference type="PANTHER" id="PTHR31490:SF90">
    <property type="entry name" value="ENDO-1,4-BETA-XYLANASE A"/>
    <property type="match status" value="1"/>
</dbReference>
<dbReference type="PROSITE" id="PS51760">
    <property type="entry name" value="GH10_2"/>
    <property type="match status" value="1"/>
</dbReference>
<dbReference type="InterPro" id="IPR008965">
    <property type="entry name" value="CBM2/CBM3_carb-bd_dom_sf"/>
</dbReference>
<evidence type="ECO:0000259" key="11">
    <source>
        <dbReference type="PROSITE" id="PS51172"/>
    </source>
</evidence>
<dbReference type="InterPro" id="IPR001000">
    <property type="entry name" value="GH10_dom"/>
</dbReference>
<dbReference type="Pfam" id="PF02018">
    <property type="entry name" value="CBM_4_9"/>
    <property type="match status" value="1"/>
</dbReference>
<keyword evidence="6 9" id="KW-0119">Carbohydrate metabolism</keyword>
<dbReference type="Pfam" id="PF00942">
    <property type="entry name" value="CBM_3"/>
    <property type="match status" value="1"/>
</dbReference>
<dbReference type="InterPro" id="IPR017853">
    <property type="entry name" value="GH"/>
</dbReference>
<dbReference type="InterPro" id="IPR036116">
    <property type="entry name" value="FN3_sf"/>
</dbReference>
<name>A0ABR8MNI8_9BACL</name>
<evidence type="ECO:0000259" key="12">
    <source>
        <dbReference type="PROSITE" id="PS51760"/>
    </source>
</evidence>
<dbReference type="Gene3D" id="2.60.120.260">
    <property type="entry name" value="Galactose-binding domain-like"/>
    <property type="match status" value="1"/>
</dbReference>
<dbReference type="InterPro" id="IPR036966">
    <property type="entry name" value="CBM3_sf"/>
</dbReference>
<dbReference type="Gene3D" id="3.20.20.80">
    <property type="entry name" value="Glycosidases"/>
    <property type="match status" value="1"/>
</dbReference>
<dbReference type="Gene3D" id="2.60.40.710">
    <property type="entry name" value="Endoglucanase-like"/>
    <property type="match status" value="1"/>
</dbReference>
<evidence type="ECO:0000259" key="10">
    <source>
        <dbReference type="PROSITE" id="PS50853"/>
    </source>
</evidence>
<dbReference type="InterPro" id="IPR013783">
    <property type="entry name" value="Ig-like_fold"/>
</dbReference>
<comment type="similarity">
    <text evidence="9">Belongs to the glycosyl hydrolase 10 (cellulase F) family.</text>
</comment>
<comment type="catalytic activity">
    <reaction evidence="1 9">
        <text>Endohydrolysis of (1-&gt;4)-beta-D-xylosidic linkages in xylans.</text>
        <dbReference type="EC" id="3.2.1.8"/>
    </reaction>
</comment>
<dbReference type="SMART" id="SM00060">
    <property type="entry name" value="FN3"/>
    <property type="match status" value="3"/>
</dbReference>
<keyword evidence="8 9" id="KW-0624">Polysaccharide degradation</keyword>
<dbReference type="InterPro" id="IPR044846">
    <property type="entry name" value="GH10"/>
</dbReference>
<dbReference type="CDD" id="cd00063">
    <property type="entry name" value="FN3"/>
    <property type="match status" value="1"/>
</dbReference>
<evidence type="ECO:0000313" key="13">
    <source>
        <dbReference type="EMBL" id="MBD3917578.1"/>
    </source>
</evidence>
<dbReference type="SUPFAM" id="SSF49265">
    <property type="entry name" value="Fibronectin type III"/>
    <property type="match status" value="2"/>
</dbReference>
<dbReference type="SUPFAM" id="SSF49785">
    <property type="entry name" value="Galactose-binding domain-like"/>
    <property type="match status" value="1"/>
</dbReference>
<dbReference type="SUPFAM" id="SSF49384">
    <property type="entry name" value="Carbohydrate-binding domain"/>
    <property type="match status" value="1"/>
</dbReference>
<evidence type="ECO:0000256" key="3">
    <source>
        <dbReference type="ARBA" id="ARBA00022651"/>
    </source>
</evidence>
<dbReference type="Pfam" id="PF00041">
    <property type="entry name" value="fn3"/>
    <property type="match status" value="3"/>
</dbReference>
<feature type="domain" description="CBM3" evidence="11">
    <location>
        <begin position="796"/>
        <end position="947"/>
    </location>
</feature>
<dbReference type="InterPro" id="IPR003305">
    <property type="entry name" value="CenC_carb-bd"/>
</dbReference>
<dbReference type="Proteomes" id="UP000609346">
    <property type="component" value="Unassembled WGS sequence"/>
</dbReference>
<evidence type="ECO:0000256" key="4">
    <source>
        <dbReference type="ARBA" id="ARBA00022737"/>
    </source>
</evidence>
<dbReference type="SMART" id="SM01067">
    <property type="entry name" value="CBM_3"/>
    <property type="match status" value="1"/>
</dbReference>
<evidence type="ECO:0000313" key="14">
    <source>
        <dbReference type="Proteomes" id="UP000609346"/>
    </source>
</evidence>
<organism evidence="13 14">
    <name type="scientific">Paenibacillus terricola</name>
    <dbReference type="NCBI Taxonomy" id="2763503"/>
    <lineage>
        <taxon>Bacteria</taxon>
        <taxon>Bacillati</taxon>
        <taxon>Bacillota</taxon>
        <taxon>Bacilli</taxon>
        <taxon>Bacillales</taxon>
        <taxon>Paenibacillaceae</taxon>
        <taxon>Paenibacillus</taxon>
    </lineage>
</organism>
<comment type="pathway">
    <text evidence="2">Glycan degradation; xylan degradation.</text>
</comment>
<dbReference type="InterPro" id="IPR001956">
    <property type="entry name" value="CBM3"/>
</dbReference>
<feature type="domain" description="Fibronectin type-III" evidence="10">
    <location>
        <begin position="516"/>
        <end position="606"/>
    </location>
</feature>
<dbReference type="PROSITE" id="PS50853">
    <property type="entry name" value="FN3"/>
    <property type="match status" value="3"/>
</dbReference>
<evidence type="ECO:0000256" key="5">
    <source>
        <dbReference type="ARBA" id="ARBA00022801"/>
    </source>
</evidence>
<dbReference type="RefSeq" id="WP_191201863.1">
    <property type="nucleotide sequence ID" value="NZ_JACXZA010000001.1"/>
</dbReference>
<dbReference type="PRINTS" id="PR00134">
    <property type="entry name" value="GLHYDRLASE10"/>
</dbReference>
<gene>
    <name evidence="13" type="ORF">H8B09_02335</name>
</gene>